<evidence type="ECO:0000313" key="2">
    <source>
        <dbReference type="Proteomes" id="UP000288805"/>
    </source>
</evidence>
<dbReference type="PANTHER" id="PTHR37610:SF40">
    <property type="entry name" value="OS01G0909600 PROTEIN"/>
    <property type="match status" value="1"/>
</dbReference>
<gene>
    <name evidence="1" type="ORF">CK203_032176</name>
</gene>
<evidence type="ECO:0008006" key="3">
    <source>
        <dbReference type="Google" id="ProtNLM"/>
    </source>
</evidence>
<organism evidence="1 2">
    <name type="scientific">Vitis vinifera</name>
    <name type="common">Grape</name>
    <dbReference type="NCBI Taxonomy" id="29760"/>
    <lineage>
        <taxon>Eukaryota</taxon>
        <taxon>Viridiplantae</taxon>
        <taxon>Streptophyta</taxon>
        <taxon>Embryophyta</taxon>
        <taxon>Tracheophyta</taxon>
        <taxon>Spermatophyta</taxon>
        <taxon>Magnoliopsida</taxon>
        <taxon>eudicotyledons</taxon>
        <taxon>Gunneridae</taxon>
        <taxon>Pentapetalae</taxon>
        <taxon>rosids</taxon>
        <taxon>Vitales</taxon>
        <taxon>Vitaceae</taxon>
        <taxon>Viteae</taxon>
        <taxon>Vitis</taxon>
    </lineage>
</organism>
<name>A0A438IPJ4_VITVI</name>
<dbReference type="PANTHER" id="PTHR37610">
    <property type="entry name" value="CCHC-TYPE DOMAIN-CONTAINING PROTEIN"/>
    <property type="match status" value="1"/>
</dbReference>
<dbReference type="EMBL" id="QGNW01000092">
    <property type="protein sequence ID" value="RVW98637.1"/>
    <property type="molecule type" value="Genomic_DNA"/>
</dbReference>
<evidence type="ECO:0000313" key="1">
    <source>
        <dbReference type="EMBL" id="RVW98637.1"/>
    </source>
</evidence>
<accession>A0A438IPJ4</accession>
<sequence>MKYIVGTMTVPKESDLAFEAWDAENSTVMACLLNSMQPEIGKLFLYLSTAKEMWKTPDLSITAYYNTLKVLWQELDHHQQFIMITVEDAATLAEKMESEVYSNVHTDKSRRSAMMRTVAQETSALKAVQENNPEPPMNHSKQWQRKPREKETRWSDYCHKPRHTQETCWKLNVKTPLGDRESFVPIIGKGSVSVSSSLTLDSILHDLAPGKRVGSVKGREGLYYLNPKAMIGRTLMFSKNVSKTCWSDVVLTVAYFINHMAFKILDSKVPINLMKTFFPHVHLFGSLPMFLKGISEMHFKAHLRAKHSKNTLKLDSQKACASKVQVYLRHASNMPSTCRSMKHKPSRCCIDD</sequence>
<comment type="caution">
    <text evidence="1">The sequence shown here is derived from an EMBL/GenBank/DDBJ whole genome shotgun (WGS) entry which is preliminary data.</text>
</comment>
<dbReference type="AlphaFoldDB" id="A0A438IPJ4"/>
<dbReference type="Proteomes" id="UP000288805">
    <property type="component" value="Unassembled WGS sequence"/>
</dbReference>
<reference evidence="1 2" key="1">
    <citation type="journal article" date="2018" name="PLoS Genet.">
        <title>Population sequencing reveals clonal diversity and ancestral inbreeding in the grapevine cultivar Chardonnay.</title>
        <authorList>
            <person name="Roach M.J."/>
            <person name="Johnson D.L."/>
            <person name="Bohlmann J."/>
            <person name="van Vuuren H.J."/>
            <person name="Jones S.J."/>
            <person name="Pretorius I.S."/>
            <person name="Schmidt S.A."/>
            <person name="Borneman A.R."/>
        </authorList>
    </citation>
    <scope>NUCLEOTIDE SEQUENCE [LARGE SCALE GENOMIC DNA]</scope>
    <source>
        <strain evidence="2">cv. Chardonnay</strain>
        <tissue evidence="1">Leaf</tissue>
    </source>
</reference>
<proteinExistence type="predicted"/>
<protein>
    <recommendedName>
        <fullName evidence="3">Retrotransposon gag domain-containing protein</fullName>
    </recommendedName>
</protein>